<dbReference type="CDD" id="cd03112">
    <property type="entry name" value="CobW-like"/>
    <property type="match status" value="1"/>
</dbReference>
<dbReference type="Gene3D" id="3.30.1220.10">
    <property type="entry name" value="CobW-like, C-terminal domain"/>
    <property type="match status" value="1"/>
</dbReference>
<dbReference type="InterPro" id="IPR051316">
    <property type="entry name" value="Zinc-reg_GTPase_activator"/>
</dbReference>
<sequence length="354" mass="39234">MDRRVPVSVLTGFLGAGKTTLLNHLLRQPEMADTAVLINEFGETGLDHHLVEKVDENLVLLDSGCLCCSVRGDLVRALKDLAMRAQRREIKALKRVLIETTGLADPAPVMHTLMEDFFIAERYRTDGVITAVDVTHAEGQLSRHFEAVKQVTMADRLLLTKTDLLADPGALPRLERRLQRLNPGAPRHLVVQGRADAAWFLDSGTFNAAAKAPEVARWLAEEAVKATRANHSGHDHDPNRHDALVHAFTLRFAEPLHWGDFLEALDVLLATCGDRILRVKGLVHVAGEAQPRVVHCVQHTRYPTLVLDAWPEAAPFNDRSTRLVFIVRNFAKDNVEKAFTMFCGGVRDADGLAV</sequence>
<protein>
    <submittedName>
        <fullName evidence="8">G3E family GTPase</fullName>
    </submittedName>
</protein>
<evidence type="ECO:0000256" key="4">
    <source>
        <dbReference type="ARBA" id="ARBA00034320"/>
    </source>
</evidence>
<accession>A0ABY0IP50</accession>
<comment type="similarity">
    <text evidence="4">Belongs to the SIMIBI class G3E GTPase family. ZNG1 subfamily.</text>
</comment>
<proteinExistence type="inferred from homology"/>
<evidence type="ECO:0000256" key="2">
    <source>
        <dbReference type="ARBA" id="ARBA00022801"/>
    </source>
</evidence>
<dbReference type="RefSeq" id="WP_130459769.1">
    <property type="nucleotide sequence ID" value="NZ_SHKM01000002.1"/>
</dbReference>
<dbReference type="PANTHER" id="PTHR13748:SF62">
    <property type="entry name" value="COBW DOMAIN-CONTAINING PROTEIN"/>
    <property type="match status" value="1"/>
</dbReference>
<evidence type="ECO:0000256" key="3">
    <source>
        <dbReference type="ARBA" id="ARBA00023186"/>
    </source>
</evidence>
<reference evidence="8 9" key="1">
    <citation type="submission" date="2019-02" db="EMBL/GenBank/DDBJ databases">
        <title>Genomic Encyclopedia of Type Strains, Phase IV (KMG-IV): sequencing the most valuable type-strain genomes for metagenomic binning, comparative biology and taxonomic classification.</title>
        <authorList>
            <person name="Goeker M."/>
        </authorList>
    </citation>
    <scope>NUCLEOTIDE SEQUENCE [LARGE SCALE GENOMIC DNA]</scope>
    <source>
        <strain evidence="8 9">DSM 21223</strain>
    </source>
</reference>
<keyword evidence="1" id="KW-0547">Nucleotide-binding</keyword>
<evidence type="ECO:0000259" key="7">
    <source>
        <dbReference type="SMART" id="SM00833"/>
    </source>
</evidence>
<comment type="catalytic activity">
    <reaction evidence="6">
        <text>GTP + H2O = GDP + phosphate + H(+)</text>
        <dbReference type="Rhea" id="RHEA:19669"/>
        <dbReference type="ChEBI" id="CHEBI:15377"/>
        <dbReference type="ChEBI" id="CHEBI:15378"/>
        <dbReference type="ChEBI" id="CHEBI:37565"/>
        <dbReference type="ChEBI" id="CHEBI:43474"/>
        <dbReference type="ChEBI" id="CHEBI:58189"/>
    </reaction>
    <physiologicalReaction direction="left-to-right" evidence="6">
        <dbReference type="Rhea" id="RHEA:19670"/>
    </physiologicalReaction>
</comment>
<comment type="function">
    <text evidence="5">Zinc chaperone that directly transfers zinc cofactor to target proteins, thereby activating them. Zinc is transferred from the CXCC motif in the GTPase domain to the zinc binding site in target proteins in a process requiring GTP hydrolysis.</text>
</comment>
<dbReference type="InterPro" id="IPR036627">
    <property type="entry name" value="CobW-likC_sf"/>
</dbReference>
<dbReference type="Pfam" id="PF02492">
    <property type="entry name" value="cobW"/>
    <property type="match status" value="1"/>
</dbReference>
<dbReference type="InterPro" id="IPR027417">
    <property type="entry name" value="P-loop_NTPase"/>
</dbReference>
<evidence type="ECO:0000256" key="5">
    <source>
        <dbReference type="ARBA" id="ARBA00045658"/>
    </source>
</evidence>
<evidence type="ECO:0000313" key="8">
    <source>
        <dbReference type="EMBL" id="RZT76662.1"/>
    </source>
</evidence>
<keyword evidence="9" id="KW-1185">Reference proteome</keyword>
<dbReference type="InterPro" id="IPR003495">
    <property type="entry name" value="CobW/HypB/UreG_nucleotide-bd"/>
</dbReference>
<name>A0ABY0IP50_9RHOO</name>
<dbReference type="Gene3D" id="3.40.50.300">
    <property type="entry name" value="P-loop containing nucleotide triphosphate hydrolases"/>
    <property type="match status" value="1"/>
</dbReference>
<evidence type="ECO:0000313" key="9">
    <source>
        <dbReference type="Proteomes" id="UP000292136"/>
    </source>
</evidence>
<dbReference type="SUPFAM" id="SSF52540">
    <property type="entry name" value="P-loop containing nucleoside triphosphate hydrolases"/>
    <property type="match status" value="1"/>
</dbReference>
<dbReference type="InterPro" id="IPR011629">
    <property type="entry name" value="CobW-like_C"/>
</dbReference>
<dbReference type="Pfam" id="PF07683">
    <property type="entry name" value="CobW_C"/>
    <property type="match status" value="1"/>
</dbReference>
<evidence type="ECO:0000256" key="1">
    <source>
        <dbReference type="ARBA" id="ARBA00022741"/>
    </source>
</evidence>
<comment type="caution">
    <text evidence="8">The sequence shown here is derived from an EMBL/GenBank/DDBJ whole genome shotgun (WGS) entry which is preliminary data.</text>
</comment>
<dbReference type="SMART" id="SM00833">
    <property type="entry name" value="CobW_C"/>
    <property type="match status" value="1"/>
</dbReference>
<evidence type="ECO:0000256" key="6">
    <source>
        <dbReference type="ARBA" id="ARBA00049117"/>
    </source>
</evidence>
<organism evidence="8 9">
    <name type="scientific">Azospira oryzae</name>
    <dbReference type="NCBI Taxonomy" id="146939"/>
    <lineage>
        <taxon>Bacteria</taxon>
        <taxon>Pseudomonadati</taxon>
        <taxon>Pseudomonadota</taxon>
        <taxon>Betaproteobacteria</taxon>
        <taxon>Rhodocyclales</taxon>
        <taxon>Rhodocyclaceae</taxon>
        <taxon>Azospira</taxon>
    </lineage>
</organism>
<dbReference type="Proteomes" id="UP000292136">
    <property type="component" value="Unassembled WGS sequence"/>
</dbReference>
<dbReference type="SUPFAM" id="SSF90002">
    <property type="entry name" value="Hypothetical protein YjiA, C-terminal domain"/>
    <property type="match status" value="1"/>
</dbReference>
<dbReference type="PANTHER" id="PTHR13748">
    <property type="entry name" value="COBW-RELATED"/>
    <property type="match status" value="1"/>
</dbReference>
<gene>
    <name evidence="8" type="ORF">EV678_2541</name>
</gene>
<keyword evidence="2" id="KW-0378">Hydrolase</keyword>
<dbReference type="EMBL" id="SHKM01000002">
    <property type="protein sequence ID" value="RZT76662.1"/>
    <property type="molecule type" value="Genomic_DNA"/>
</dbReference>
<keyword evidence="3" id="KW-0143">Chaperone</keyword>
<feature type="domain" description="CobW C-terminal" evidence="7">
    <location>
        <begin position="245"/>
        <end position="343"/>
    </location>
</feature>